<feature type="domain" description="CusB-like beta-barrel" evidence="6">
    <location>
        <begin position="204"/>
        <end position="273"/>
    </location>
</feature>
<reference evidence="8 9" key="1">
    <citation type="submission" date="2019-06" db="EMBL/GenBank/DDBJ databases">
        <title>Whole genome shotgun sequence of Vibrio inusitatus NBRC 102082.</title>
        <authorList>
            <person name="Hosoyama A."/>
            <person name="Uohara A."/>
            <person name="Ohji S."/>
            <person name="Ichikawa N."/>
        </authorList>
    </citation>
    <scope>NUCLEOTIDE SEQUENCE [LARGE SCALE GENOMIC DNA]</scope>
    <source>
        <strain evidence="8 9">NBRC 102082</strain>
    </source>
</reference>
<dbReference type="GO" id="GO:0015562">
    <property type="term" value="F:efflux transmembrane transporter activity"/>
    <property type="evidence" value="ECO:0007669"/>
    <property type="project" value="TreeGrafter"/>
</dbReference>
<organism evidence="8 9">
    <name type="scientific">Vibrio inusitatus NBRC 102082</name>
    <dbReference type="NCBI Taxonomy" id="1219070"/>
    <lineage>
        <taxon>Bacteria</taxon>
        <taxon>Pseudomonadati</taxon>
        <taxon>Pseudomonadota</taxon>
        <taxon>Gammaproteobacteria</taxon>
        <taxon>Vibrionales</taxon>
        <taxon>Vibrionaceae</taxon>
        <taxon>Vibrio</taxon>
    </lineage>
</organism>
<evidence type="ECO:0000313" key="8">
    <source>
        <dbReference type="EMBL" id="GEA52903.1"/>
    </source>
</evidence>
<name>A0A4Y3I0E4_9VIBR</name>
<dbReference type="PANTHER" id="PTHR30469">
    <property type="entry name" value="MULTIDRUG RESISTANCE PROTEIN MDTA"/>
    <property type="match status" value="1"/>
</dbReference>
<dbReference type="OrthoDB" id="9806939at2"/>
<dbReference type="InterPro" id="IPR058625">
    <property type="entry name" value="MdtA-like_BSH"/>
</dbReference>
<dbReference type="EMBL" id="BJLF01000029">
    <property type="protein sequence ID" value="GEA52903.1"/>
    <property type="molecule type" value="Genomic_DNA"/>
</dbReference>
<proteinExistence type="inferred from homology"/>
<dbReference type="InterPro" id="IPR058627">
    <property type="entry name" value="MdtA-like_C"/>
</dbReference>
<comment type="similarity">
    <text evidence="2">Belongs to the membrane fusion protein (MFP) (TC 8.A.1) family.</text>
</comment>
<dbReference type="Gene3D" id="2.40.50.100">
    <property type="match status" value="1"/>
</dbReference>
<comment type="subcellular location">
    <subcellularLocation>
        <location evidence="1">Cell envelope</location>
    </subcellularLocation>
</comment>
<evidence type="ECO:0000256" key="3">
    <source>
        <dbReference type="ARBA" id="ARBA00022448"/>
    </source>
</evidence>
<dbReference type="FunFam" id="2.40.30.170:FF:000010">
    <property type="entry name" value="Efflux RND transporter periplasmic adaptor subunit"/>
    <property type="match status" value="1"/>
</dbReference>
<dbReference type="Pfam" id="PF25954">
    <property type="entry name" value="Beta-barrel_RND_2"/>
    <property type="match status" value="1"/>
</dbReference>
<evidence type="ECO:0000259" key="6">
    <source>
        <dbReference type="Pfam" id="PF25954"/>
    </source>
</evidence>
<accession>A0A4Y3I0E4</accession>
<dbReference type="GO" id="GO:1990281">
    <property type="term" value="C:efflux pump complex"/>
    <property type="evidence" value="ECO:0007669"/>
    <property type="project" value="TreeGrafter"/>
</dbReference>
<sequence>MKKWTLIMLIIAIALFGSVIGFNIFKQQKIAEYMANRPEPVYPVTVMTASAEEWTPSIDAIGFIEPLQGVTLTAEASGIVTKINFVSGQQVSKGASLVQLDSDVEKANLQSAQARFPASEAKYKRYKGLIKKGAISQADFDDAEASYLSLKADIAGLKATIDRRDVNAPFTGVIGIRGVNLGEYMQAGSRIARLEDISVMRMRFTVSQNDISRINIGQAIRIEVDSYPGSIFDGTISAIEPAINYQSGLLQVQADIPNTQGKLRSGMFARAQIVLPKLQDQVVLPQVAITYTLYGDSVFVLDEETHRVAQRVIKAGERDQDKVRILDGVKPGEVIVTSGQVRLSNESKVKIVESDATTPPTELPML</sequence>
<dbReference type="NCBIfam" id="TIGR01730">
    <property type="entry name" value="RND_mfp"/>
    <property type="match status" value="1"/>
</dbReference>
<dbReference type="RefSeq" id="WP_141347298.1">
    <property type="nucleotide sequence ID" value="NZ_BJLF01000029.1"/>
</dbReference>
<evidence type="ECO:0000259" key="7">
    <source>
        <dbReference type="Pfam" id="PF25967"/>
    </source>
</evidence>
<dbReference type="Gene3D" id="1.10.287.470">
    <property type="entry name" value="Helix hairpin bin"/>
    <property type="match status" value="1"/>
</dbReference>
<dbReference type="PANTHER" id="PTHR30469:SF11">
    <property type="entry name" value="BLL4320 PROTEIN"/>
    <property type="match status" value="1"/>
</dbReference>
<evidence type="ECO:0000259" key="4">
    <source>
        <dbReference type="Pfam" id="PF25876"/>
    </source>
</evidence>
<keyword evidence="9" id="KW-1185">Reference proteome</keyword>
<dbReference type="Pfam" id="PF25917">
    <property type="entry name" value="BSH_RND"/>
    <property type="match status" value="1"/>
</dbReference>
<feature type="domain" description="Multidrug resistance protein MdtA-like alpha-helical hairpin" evidence="4">
    <location>
        <begin position="104"/>
        <end position="163"/>
    </location>
</feature>
<dbReference type="Gene3D" id="2.40.420.20">
    <property type="match status" value="1"/>
</dbReference>
<dbReference type="InterPro" id="IPR058624">
    <property type="entry name" value="MdtA-like_HH"/>
</dbReference>
<dbReference type="InterPro" id="IPR058792">
    <property type="entry name" value="Beta-barrel_RND_2"/>
</dbReference>
<evidence type="ECO:0000259" key="5">
    <source>
        <dbReference type="Pfam" id="PF25917"/>
    </source>
</evidence>
<comment type="caution">
    <text evidence="8">The sequence shown here is derived from an EMBL/GenBank/DDBJ whole genome shotgun (WGS) entry which is preliminary data.</text>
</comment>
<dbReference type="Pfam" id="PF25876">
    <property type="entry name" value="HH_MFP_RND"/>
    <property type="match status" value="1"/>
</dbReference>
<dbReference type="InterPro" id="IPR006143">
    <property type="entry name" value="RND_pump_MFP"/>
</dbReference>
<dbReference type="AlphaFoldDB" id="A0A4Y3I0E4"/>
<dbReference type="SUPFAM" id="SSF111369">
    <property type="entry name" value="HlyD-like secretion proteins"/>
    <property type="match status" value="1"/>
</dbReference>
<gene>
    <name evidence="8" type="ORF">VIN01S_37070</name>
</gene>
<feature type="domain" description="Multidrug resistance protein MdtA-like C-terminal permuted SH3" evidence="7">
    <location>
        <begin position="282"/>
        <end position="339"/>
    </location>
</feature>
<dbReference type="Pfam" id="PF25967">
    <property type="entry name" value="RND-MFP_C"/>
    <property type="match status" value="1"/>
</dbReference>
<evidence type="ECO:0000256" key="1">
    <source>
        <dbReference type="ARBA" id="ARBA00004196"/>
    </source>
</evidence>
<protein>
    <submittedName>
        <fullName evidence="8">MexH family multidrug efflux RND transporter periplasmic adaptor subunit</fullName>
    </submittedName>
</protein>
<dbReference type="Gene3D" id="2.40.30.170">
    <property type="match status" value="1"/>
</dbReference>
<evidence type="ECO:0000256" key="2">
    <source>
        <dbReference type="ARBA" id="ARBA00009477"/>
    </source>
</evidence>
<feature type="domain" description="Multidrug resistance protein MdtA-like barrel-sandwich hybrid" evidence="5">
    <location>
        <begin position="70"/>
        <end position="189"/>
    </location>
</feature>
<keyword evidence="3" id="KW-0813">Transport</keyword>
<dbReference type="Proteomes" id="UP000318717">
    <property type="component" value="Unassembled WGS sequence"/>
</dbReference>
<evidence type="ECO:0000313" key="9">
    <source>
        <dbReference type="Proteomes" id="UP000318717"/>
    </source>
</evidence>